<feature type="non-terminal residue" evidence="7">
    <location>
        <position position="406"/>
    </location>
</feature>
<organism evidence="7 8">
    <name type="scientific">Taxus chinensis</name>
    <name type="common">Chinese yew</name>
    <name type="synonym">Taxus wallichiana var. chinensis</name>
    <dbReference type="NCBI Taxonomy" id="29808"/>
    <lineage>
        <taxon>Eukaryota</taxon>
        <taxon>Viridiplantae</taxon>
        <taxon>Streptophyta</taxon>
        <taxon>Embryophyta</taxon>
        <taxon>Tracheophyta</taxon>
        <taxon>Spermatophyta</taxon>
        <taxon>Pinopsida</taxon>
        <taxon>Pinidae</taxon>
        <taxon>Conifers II</taxon>
        <taxon>Cupressales</taxon>
        <taxon>Taxaceae</taxon>
        <taxon>Taxus</taxon>
    </lineage>
</organism>
<dbReference type="PROSITE" id="PS51017">
    <property type="entry name" value="CCT"/>
    <property type="match status" value="1"/>
</dbReference>
<dbReference type="GO" id="GO:0006355">
    <property type="term" value="P:regulation of DNA-templated transcription"/>
    <property type="evidence" value="ECO:0007669"/>
    <property type="project" value="TreeGrafter"/>
</dbReference>
<evidence type="ECO:0000259" key="5">
    <source>
        <dbReference type="PROSITE" id="PS51017"/>
    </source>
</evidence>
<evidence type="ECO:0000256" key="3">
    <source>
        <dbReference type="PROSITE-ProRule" id="PRU00357"/>
    </source>
</evidence>
<sequence length="406" mass="45390">MIPCLSASRGYKPSPSPSPISTTTCSLLSDASGGSEISSGAFVSRKKPRTRRKRPQQVYNEAAAALSAIYPKIFSHRHRGPHHKVFDLKAWKKIEPLRFKDEGAAALLLQEVPTLIGRVRELHESELLCNEGTPPELKLKAGAGAGAEIGASLKQLSRLLAIDSYDAGKVEVEMESASPSLDDDDSWGNEYDFYLESNNGDIDGGIMSSIMGSDANPDTEEGLGVFGFAQQGTQYSLHSSAAIRALRRSSDSMVCPVFDYSYPRLRLSDKIMEEKEMFFSSLEWLKRDDAQQRLKLKLNYEDVLSAWSDRRPLYTDEVQHPPIVPDDSYIEPMATSMNFDVVPDLGFWMTTGNGLYGQVADGILNGSGVREASVLRYKEKRRTRLFSKKIRYEVRKFNAERRPRMK</sequence>
<protein>
    <recommendedName>
        <fullName evidence="5">CCT domain-containing protein</fullName>
    </recommendedName>
</protein>
<dbReference type="Proteomes" id="UP000824469">
    <property type="component" value="Unassembled WGS sequence"/>
</dbReference>
<feature type="region of interest" description="Disordered" evidence="4">
    <location>
        <begin position="1"/>
        <end position="57"/>
    </location>
</feature>
<accession>A0AA38G7U4</accession>
<feature type="compositionally biased region" description="Basic residues" evidence="4">
    <location>
        <begin position="44"/>
        <end position="55"/>
    </location>
</feature>
<dbReference type="PANTHER" id="PTHR31874">
    <property type="entry name" value="CCT MOTIF FAMILY PROTEIN, EXPRESSED"/>
    <property type="match status" value="1"/>
</dbReference>
<keyword evidence="2 3" id="KW-0539">Nucleus</keyword>
<dbReference type="InterPro" id="IPR010402">
    <property type="entry name" value="CCT_domain"/>
</dbReference>
<evidence type="ECO:0000256" key="1">
    <source>
        <dbReference type="ARBA" id="ARBA00004123"/>
    </source>
</evidence>
<evidence type="ECO:0000313" key="6">
    <source>
        <dbReference type="EMBL" id="KAH9305299.1"/>
    </source>
</evidence>
<feature type="compositionally biased region" description="Low complexity" evidence="4">
    <location>
        <begin position="19"/>
        <end position="29"/>
    </location>
</feature>
<gene>
    <name evidence="6" type="ORF">KI387_009703</name>
    <name evidence="7" type="ORF">KI387_019905</name>
</gene>
<comment type="caution">
    <text evidence="7">The sequence shown here is derived from an EMBL/GenBank/DDBJ whole genome shotgun (WGS) entry which is preliminary data.</text>
</comment>
<dbReference type="PANTHER" id="PTHR31874:SF10">
    <property type="entry name" value="PROTEIN CHLOROPLAST IMPORT APPARATUS 2"/>
    <property type="match status" value="1"/>
</dbReference>
<feature type="domain" description="CCT" evidence="5">
    <location>
        <begin position="370"/>
        <end position="406"/>
    </location>
</feature>
<reference evidence="7 8" key="1">
    <citation type="journal article" date="2021" name="Nat. Plants">
        <title>The Taxus genome provides insights into paclitaxel biosynthesis.</title>
        <authorList>
            <person name="Xiong X."/>
            <person name="Gou J."/>
            <person name="Liao Q."/>
            <person name="Li Y."/>
            <person name="Zhou Q."/>
            <person name="Bi G."/>
            <person name="Li C."/>
            <person name="Du R."/>
            <person name="Wang X."/>
            <person name="Sun T."/>
            <person name="Guo L."/>
            <person name="Liang H."/>
            <person name="Lu P."/>
            <person name="Wu Y."/>
            <person name="Zhang Z."/>
            <person name="Ro D.K."/>
            <person name="Shang Y."/>
            <person name="Huang S."/>
            <person name="Yan J."/>
        </authorList>
    </citation>
    <scope>NUCLEOTIDE SEQUENCE [LARGE SCALE GENOMIC DNA]</scope>
    <source>
        <strain evidence="7">Ta-2019</strain>
    </source>
</reference>
<evidence type="ECO:0000256" key="4">
    <source>
        <dbReference type="SAM" id="MobiDB-lite"/>
    </source>
</evidence>
<evidence type="ECO:0000313" key="8">
    <source>
        <dbReference type="Proteomes" id="UP000824469"/>
    </source>
</evidence>
<evidence type="ECO:0000313" key="7">
    <source>
        <dbReference type="EMBL" id="KAH9318136.1"/>
    </source>
</evidence>
<dbReference type="Pfam" id="PF06203">
    <property type="entry name" value="CCT"/>
    <property type="match status" value="1"/>
</dbReference>
<proteinExistence type="predicted"/>
<keyword evidence="8" id="KW-1185">Reference proteome</keyword>
<dbReference type="AlphaFoldDB" id="A0AA38G7U4"/>
<dbReference type="EMBL" id="JAHRHJ020000004">
    <property type="protein sequence ID" value="KAH9318136.1"/>
    <property type="molecule type" value="Genomic_DNA"/>
</dbReference>
<dbReference type="EMBL" id="JAHRHJ020000008">
    <property type="protein sequence ID" value="KAH9305299.1"/>
    <property type="molecule type" value="Genomic_DNA"/>
</dbReference>
<evidence type="ECO:0000256" key="2">
    <source>
        <dbReference type="ARBA" id="ARBA00023242"/>
    </source>
</evidence>
<dbReference type="OMA" id="MICPRID"/>
<dbReference type="InterPro" id="IPR052453">
    <property type="entry name" value="CONSTANS-like_ZF"/>
</dbReference>
<dbReference type="GO" id="GO:0005634">
    <property type="term" value="C:nucleus"/>
    <property type="evidence" value="ECO:0007669"/>
    <property type="project" value="UniProtKB-SubCell"/>
</dbReference>
<name>A0AA38G7U4_TAXCH</name>
<comment type="subcellular location">
    <subcellularLocation>
        <location evidence="1 3">Nucleus</location>
    </subcellularLocation>
</comment>